<feature type="domain" description="F-box" evidence="2">
    <location>
        <begin position="42"/>
        <end position="82"/>
    </location>
</feature>
<evidence type="ECO:0000313" key="3">
    <source>
        <dbReference type="EMBL" id="KAG2317944.1"/>
    </source>
</evidence>
<dbReference type="AlphaFoldDB" id="A0A8X7VUV2"/>
<evidence type="ECO:0000259" key="2">
    <source>
        <dbReference type="SMART" id="SM00256"/>
    </source>
</evidence>
<dbReference type="InterPro" id="IPR036047">
    <property type="entry name" value="F-box-like_dom_sf"/>
</dbReference>
<dbReference type="Proteomes" id="UP000886595">
    <property type="component" value="Unassembled WGS sequence"/>
</dbReference>
<dbReference type="Gene3D" id="1.20.1280.50">
    <property type="match status" value="1"/>
</dbReference>
<dbReference type="SUPFAM" id="SSF81383">
    <property type="entry name" value="F-box domain"/>
    <property type="match status" value="1"/>
</dbReference>
<organism evidence="3 4">
    <name type="scientific">Brassica carinata</name>
    <name type="common">Ethiopian mustard</name>
    <name type="synonym">Abyssinian cabbage</name>
    <dbReference type="NCBI Taxonomy" id="52824"/>
    <lineage>
        <taxon>Eukaryota</taxon>
        <taxon>Viridiplantae</taxon>
        <taxon>Streptophyta</taxon>
        <taxon>Embryophyta</taxon>
        <taxon>Tracheophyta</taxon>
        <taxon>Spermatophyta</taxon>
        <taxon>Magnoliopsida</taxon>
        <taxon>eudicotyledons</taxon>
        <taxon>Gunneridae</taxon>
        <taxon>Pentapetalae</taxon>
        <taxon>rosids</taxon>
        <taxon>malvids</taxon>
        <taxon>Brassicales</taxon>
        <taxon>Brassicaceae</taxon>
        <taxon>Brassiceae</taxon>
        <taxon>Brassica</taxon>
    </lineage>
</organism>
<feature type="region of interest" description="Disordered" evidence="1">
    <location>
        <begin position="1"/>
        <end position="36"/>
    </location>
</feature>
<gene>
    <name evidence="3" type="ORF">Bca52824_021066</name>
</gene>
<dbReference type="OrthoDB" id="1079956at2759"/>
<protein>
    <recommendedName>
        <fullName evidence="2">F-box domain-containing protein</fullName>
    </recommendedName>
</protein>
<feature type="compositionally biased region" description="Basic and acidic residues" evidence="1">
    <location>
        <begin position="17"/>
        <end position="35"/>
    </location>
</feature>
<evidence type="ECO:0000313" key="4">
    <source>
        <dbReference type="Proteomes" id="UP000886595"/>
    </source>
</evidence>
<dbReference type="SMART" id="SM00256">
    <property type="entry name" value="FBOX"/>
    <property type="match status" value="1"/>
</dbReference>
<keyword evidence="4" id="KW-1185">Reference proteome</keyword>
<dbReference type="InterPro" id="IPR001810">
    <property type="entry name" value="F-box_dom"/>
</dbReference>
<evidence type="ECO:0000256" key="1">
    <source>
        <dbReference type="SAM" id="MobiDB-lite"/>
    </source>
</evidence>
<dbReference type="Pfam" id="PF00646">
    <property type="entry name" value="F-box"/>
    <property type="match status" value="1"/>
</dbReference>
<dbReference type="PANTHER" id="PTHR31111:SF100">
    <property type="entry name" value="F-BOX DOMAIN-CONTAINING PROTEIN"/>
    <property type="match status" value="1"/>
</dbReference>
<name>A0A8X7VUV2_BRACI</name>
<accession>A0A8X7VUV2</accession>
<proteinExistence type="predicted"/>
<dbReference type="EMBL" id="JAAMPC010000004">
    <property type="protein sequence ID" value="KAG2317944.1"/>
    <property type="molecule type" value="Genomic_DNA"/>
</dbReference>
<sequence>MDTVTTRSPAKRVVTHHQKEVYESRDNDDGSDKSPGKLLHVLPYDMEVETLTRLPGKSLMKFLCVCKTWYSLIRSQRFVASYYAASRFIVAFTNSAGGDDPKRLFILSGEEASSSSSSLVANLDMTIPSVTLRHGA</sequence>
<dbReference type="PANTHER" id="PTHR31111">
    <property type="entry name" value="BNAA05G37150D PROTEIN-RELATED"/>
    <property type="match status" value="1"/>
</dbReference>
<comment type="caution">
    <text evidence="3">The sequence shown here is derived from an EMBL/GenBank/DDBJ whole genome shotgun (WGS) entry which is preliminary data.</text>
</comment>
<dbReference type="CDD" id="cd22157">
    <property type="entry name" value="F-box_AtFBW1-like"/>
    <property type="match status" value="1"/>
</dbReference>
<reference evidence="3 4" key="1">
    <citation type="submission" date="2020-02" db="EMBL/GenBank/DDBJ databases">
        <authorList>
            <person name="Ma Q."/>
            <person name="Huang Y."/>
            <person name="Song X."/>
            <person name="Pei D."/>
        </authorList>
    </citation>
    <scope>NUCLEOTIDE SEQUENCE [LARGE SCALE GENOMIC DNA]</scope>
    <source>
        <strain evidence="3">Sxm20200214</strain>
        <tissue evidence="3">Leaf</tissue>
    </source>
</reference>